<evidence type="ECO:0000313" key="2">
    <source>
        <dbReference type="Proteomes" id="UP000199542"/>
    </source>
</evidence>
<dbReference type="AlphaFoldDB" id="A0A1G4TTE9"/>
<reference evidence="1 2" key="1">
    <citation type="submission" date="2016-10" db="EMBL/GenBank/DDBJ databases">
        <authorList>
            <person name="de Groot N.N."/>
        </authorList>
    </citation>
    <scope>NUCLEOTIDE SEQUENCE [LARGE SCALE GENOMIC DNA]</scope>
    <source>
        <strain evidence="1 2">CGMCC 1.3401</strain>
    </source>
</reference>
<name>A0A1G4TTE9_9HYPH</name>
<protein>
    <submittedName>
        <fullName evidence="1">Uncharacterized protein</fullName>
    </submittedName>
</protein>
<gene>
    <name evidence="1" type="ORF">SAMN02927900_05510</name>
</gene>
<sequence>MHQLAKFLSATGRRLRTLGKIVSHLFRNGKLGLKIAVKIPFFADVEFNIETKWDRRK</sequence>
<dbReference type="EMBL" id="FMTM01000012">
    <property type="protein sequence ID" value="SCW83879.1"/>
    <property type="molecule type" value="Genomic_DNA"/>
</dbReference>
<accession>A0A1G4TTE9</accession>
<evidence type="ECO:0000313" key="1">
    <source>
        <dbReference type="EMBL" id="SCW83879.1"/>
    </source>
</evidence>
<proteinExistence type="predicted"/>
<organism evidence="1 2">
    <name type="scientific">Rhizobium mongolense subsp. loessense</name>
    <dbReference type="NCBI Taxonomy" id="158890"/>
    <lineage>
        <taxon>Bacteria</taxon>
        <taxon>Pseudomonadati</taxon>
        <taxon>Pseudomonadota</taxon>
        <taxon>Alphaproteobacteria</taxon>
        <taxon>Hyphomicrobiales</taxon>
        <taxon>Rhizobiaceae</taxon>
        <taxon>Rhizobium/Agrobacterium group</taxon>
        <taxon>Rhizobium</taxon>
    </lineage>
</organism>
<dbReference type="Proteomes" id="UP000199542">
    <property type="component" value="Unassembled WGS sequence"/>
</dbReference>